<organism evidence="3 4">
    <name type="scientific">Hucho hucho</name>
    <name type="common">huchen</name>
    <dbReference type="NCBI Taxonomy" id="62062"/>
    <lineage>
        <taxon>Eukaryota</taxon>
        <taxon>Metazoa</taxon>
        <taxon>Chordata</taxon>
        <taxon>Craniata</taxon>
        <taxon>Vertebrata</taxon>
        <taxon>Euteleostomi</taxon>
        <taxon>Actinopterygii</taxon>
        <taxon>Neopterygii</taxon>
        <taxon>Teleostei</taxon>
        <taxon>Protacanthopterygii</taxon>
        <taxon>Salmoniformes</taxon>
        <taxon>Salmonidae</taxon>
        <taxon>Salmoninae</taxon>
        <taxon>Hucho</taxon>
    </lineage>
</organism>
<evidence type="ECO:0000313" key="4">
    <source>
        <dbReference type="Proteomes" id="UP000314982"/>
    </source>
</evidence>
<dbReference type="Gene3D" id="3.10.100.10">
    <property type="entry name" value="Mannose-Binding Protein A, subunit A"/>
    <property type="match status" value="1"/>
</dbReference>
<dbReference type="AlphaFoldDB" id="A0A4W5KQ68"/>
<evidence type="ECO:0000259" key="2">
    <source>
        <dbReference type="PROSITE" id="PS50041"/>
    </source>
</evidence>
<feature type="domain" description="C-type lectin" evidence="2">
    <location>
        <begin position="24"/>
        <end position="127"/>
    </location>
</feature>
<dbReference type="SMART" id="SM00034">
    <property type="entry name" value="CLECT"/>
    <property type="match status" value="1"/>
</dbReference>
<dbReference type="InterPro" id="IPR001304">
    <property type="entry name" value="C-type_lectin-like"/>
</dbReference>
<dbReference type="PANTHER" id="PTHR45784:SF3">
    <property type="entry name" value="C-TYPE LECTIN DOMAIN FAMILY 4 MEMBER K-LIKE-RELATED"/>
    <property type="match status" value="1"/>
</dbReference>
<dbReference type="PROSITE" id="PS50041">
    <property type="entry name" value="C_TYPE_LECTIN_2"/>
    <property type="match status" value="1"/>
</dbReference>
<proteinExistence type="predicted"/>
<name>A0A4W5KQ68_9TELE</name>
<keyword evidence="1" id="KW-1015">Disulfide bond</keyword>
<reference evidence="3" key="2">
    <citation type="submission" date="2025-08" db="UniProtKB">
        <authorList>
            <consortium name="Ensembl"/>
        </authorList>
    </citation>
    <scope>IDENTIFICATION</scope>
</reference>
<accession>A0A4W5KQ68</accession>
<dbReference type="InterPro" id="IPR016187">
    <property type="entry name" value="CTDL_fold"/>
</dbReference>
<dbReference type="PANTHER" id="PTHR45784">
    <property type="entry name" value="C-TYPE LECTIN DOMAIN FAMILY 20 MEMBER A-RELATED"/>
    <property type="match status" value="1"/>
</dbReference>
<evidence type="ECO:0000256" key="1">
    <source>
        <dbReference type="ARBA" id="ARBA00023157"/>
    </source>
</evidence>
<evidence type="ECO:0000313" key="3">
    <source>
        <dbReference type="Ensembl" id="ENSHHUP00000019433.1"/>
    </source>
</evidence>
<dbReference type="Pfam" id="PF00059">
    <property type="entry name" value="Lectin_C"/>
    <property type="match status" value="1"/>
</dbReference>
<dbReference type="STRING" id="62062.ENSHHUP00000019433"/>
<keyword evidence="4" id="KW-1185">Reference proteome</keyword>
<dbReference type="InterPro" id="IPR016186">
    <property type="entry name" value="C-type_lectin-like/link_sf"/>
</dbReference>
<reference evidence="3" key="3">
    <citation type="submission" date="2025-09" db="UniProtKB">
        <authorList>
            <consortium name="Ensembl"/>
        </authorList>
    </citation>
    <scope>IDENTIFICATION</scope>
</reference>
<reference evidence="4" key="1">
    <citation type="submission" date="2018-06" db="EMBL/GenBank/DDBJ databases">
        <title>Genome assembly of Danube salmon.</title>
        <authorList>
            <person name="Macqueen D.J."/>
            <person name="Gundappa M.K."/>
        </authorList>
    </citation>
    <scope>NUCLEOTIDE SEQUENCE [LARGE SCALE GENOMIC DNA]</scope>
</reference>
<dbReference type="SUPFAM" id="SSF56436">
    <property type="entry name" value="C-type lectin-like"/>
    <property type="match status" value="1"/>
</dbReference>
<protein>
    <recommendedName>
        <fullName evidence="2">C-type lectin domain-containing protein</fullName>
    </recommendedName>
</protein>
<sequence length="153" mass="17766">MLVCSPRAVHPPLIMLVFPPCEHKTWSEAQRYCRQNYVDLASIDDMAEMNRLNNTVKAGSLTEPAWIGLYNTSWRWSLGDTELNTTEFWDKKNGQPDNAKRNEFCVWMKKGLWHDEKCDKQHHFVCYGEFPCPSAYSLVCKTFTEICGVDRPV</sequence>
<dbReference type="InterPro" id="IPR018378">
    <property type="entry name" value="C-type_lectin_CS"/>
</dbReference>
<dbReference type="Proteomes" id="UP000314982">
    <property type="component" value="Unassembled WGS sequence"/>
</dbReference>
<dbReference type="PROSITE" id="PS00615">
    <property type="entry name" value="C_TYPE_LECTIN_1"/>
    <property type="match status" value="1"/>
</dbReference>
<dbReference type="GeneTree" id="ENSGT01150000286973"/>
<dbReference type="Ensembl" id="ENSHHUT00000020153.1">
    <property type="protein sequence ID" value="ENSHHUP00000019433.1"/>
    <property type="gene ID" value="ENSHHUG00000012152.1"/>
</dbReference>